<evidence type="ECO:0000313" key="8">
    <source>
        <dbReference type="EMBL" id="PKI34855.1"/>
    </source>
</evidence>
<dbReference type="GO" id="GO:0005576">
    <property type="term" value="C:extracellular region"/>
    <property type="evidence" value="ECO:0007669"/>
    <property type="project" value="UniProtKB-SubCell"/>
</dbReference>
<evidence type="ECO:0000256" key="1">
    <source>
        <dbReference type="ARBA" id="ARBA00004613"/>
    </source>
</evidence>
<dbReference type="InterPro" id="IPR011706">
    <property type="entry name" value="Cu-oxidase_C"/>
</dbReference>
<protein>
    <recommendedName>
        <fullName evidence="7">Plastocyanin-like domain-containing protein</fullName>
    </recommendedName>
</protein>
<evidence type="ECO:0000313" key="9">
    <source>
        <dbReference type="Proteomes" id="UP000233551"/>
    </source>
</evidence>
<keyword evidence="6" id="KW-0186">Copper</keyword>
<organism evidence="8 9">
    <name type="scientific">Punica granatum</name>
    <name type="common">Pomegranate</name>
    <dbReference type="NCBI Taxonomy" id="22663"/>
    <lineage>
        <taxon>Eukaryota</taxon>
        <taxon>Viridiplantae</taxon>
        <taxon>Streptophyta</taxon>
        <taxon>Embryophyta</taxon>
        <taxon>Tracheophyta</taxon>
        <taxon>Spermatophyta</taxon>
        <taxon>Magnoliopsida</taxon>
        <taxon>eudicotyledons</taxon>
        <taxon>Gunneridae</taxon>
        <taxon>Pentapetalae</taxon>
        <taxon>rosids</taxon>
        <taxon>malvids</taxon>
        <taxon>Myrtales</taxon>
        <taxon>Lythraceae</taxon>
        <taxon>Punica</taxon>
    </lineage>
</organism>
<evidence type="ECO:0000256" key="4">
    <source>
        <dbReference type="ARBA" id="ARBA00022723"/>
    </source>
</evidence>
<keyword evidence="9" id="KW-1185">Reference proteome</keyword>
<dbReference type="PANTHER" id="PTHR11709">
    <property type="entry name" value="MULTI-COPPER OXIDASE"/>
    <property type="match status" value="1"/>
</dbReference>
<dbReference type="GO" id="GO:0016491">
    <property type="term" value="F:oxidoreductase activity"/>
    <property type="evidence" value="ECO:0007669"/>
    <property type="project" value="InterPro"/>
</dbReference>
<name>A0A2I0HT23_PUNGR</name>
<dbReference type="InterPro" id="IPR045087">
    <property type="entry name" value="Cu-oxidase_fam"/>
</dbReference>
<gene>
    <name evidence="8" type="ORF">CRG98_044759</name>
</gene>
<dbReference type="AlphaFoldDB" id="A0A2I0HT23"/>
<dbReference type="Proteomes" id="UP000233551">
    <property type="component" value="Unassembled WGS sequence"/>
</dbReference>
<sequence length="170" mass="18713">MYVTVGLGLERCEKNRTCGGPNGQKLSASMNNHSFQFPTKLSILEAFFFNVKGIYTTDFPNKPPVKFDYTNTINSNNTALLFAPKRTSVKKVKTDRKKFNLVDPQIRNTIGVPVGGWAAIRFTADNPGAWIMHCHLDVHLPLGLATAFVVENGPTPATTLPPPPKDLPKC</sequence>
<reference evidence="8 9" key="1">
    <citation type="submission" date="2017-11" db="EMBL/GenBank/DDBJ databases">
        <title>De-novo sequencing of pomegranate (Punica granatum L.) genome.</title>
        <authorList>
            <person name="Akparov Z."/>
            <person name="Amiraslanov A."/>
            <person name="Hajiyeva S."/>
            <person name="Abbasov M."/>
            <person name="Kaur K."/>
            <person name="Hamwieh A."/>
            <person name="Solovyev V."/>
            <person name="Salamov A."/>
            <person name="Braich B."/>
            <person name="Kosarev P."/>
            <person name="Mahmoud A."/>
            <person name="Hajiyev E."/>
            <person name="Babayeva S."/>
            <person name="Izzatullayeva V."/>
            <person name="Mammadov A."/>
            <person name="Mammadov A."/>
            <person name="Sharifova S."/>
            <person name="Ojaghi J."/>
            <person name="Eynullazada K."/>
            <person name="Bayramov B."/>
            <person name="Abdulazimova A."/>
            <person name="Shahmuradov I."/>
        </authorList>
    </citation>
    <scope>NUCLEOTIDE SEQUENCE [LARGE SCALE GENOMIC DNA]</scope>
    <source>
        <strain evidence="9">cv. AG2017</strain>
        <tissue evidence="8">Leaf</tissue>
    </source>
</reference>
<dbReference type="InterPro" id="IPR008972">
    <property type="entry name" value="Cupredoxin"/>
</dbReference>
<dbReference type="GO" id="GO:0005507">
    <property type="term" value="F:copper ion binding"/>
    <property type="evidence" value="ECO:0007669"/>
    <property type="project" value="InterPro"/>
</dbReference>
<keyword evidence="5" id="KW-0677">Repeat</keyword>
<comment type="similarity">
    <text evidence="2">Belongs to the multicopper oxidase family.</text>
</comment>
<comment type="caution">
    <text evidence="8">The sequence shown here is derived from an EMBL/GenBank/DDBJ whole genome shotgun (WGS) entry which is preliminary data.</text>
</comment>
<evidence type="ECO:0000256" key="2">
    <source>
        <dbReference type="ARBA" id="ARBA00010609"/>
    </source>
</evidence>
<dbReference type="PANTHER" id="PTHR11709:SF9">
    <property type="entry name" value="LACCASE-7"/>
    <property type="match status" value="1"/>
</dbReference>
<dbReference type="Pfam" id="PF07731">
    <property type="entry name" value="Cu-oxidase_2"/>
    <property type="match status" value="1"/>
</dbReference>
<comment type="subcellular location">
    <subcellularLocation>
        <location evidence="1">Secreted</location>
    </subcellularLocation>
</comment>
<dbReference type="STRING" id="22663.A0A2I0HT23"/>
<keyword evidence="3" id="KW-0964">Secreted</keyword>
<feature type="domain" description="Plastocyanin-like" evidence="7">
    <location>
        <begin position="92"/>
        <end position="153"/>
    </location>
</feature>
<keyword evidence="4" id="KW-0479">Metal-binding</keyword>
<dbReference type="Gene3D" id="2.60.40.420">
    <property type="entry name" value="Cupredoxins - blue copper proteins"/>
    <property type="match status" value="1"/>
</dbReference>
<evidence type="ECO:0000259" key="7">
    <source>
        <dbReference type="Pfam" id="PF07731"/>
    </source>
</evidence>
<dbReference type="SUPFAM" id="SSF49503">
    <property type="entry name" value="Cupredoxins"/>
    <property type="match status" value="1"/>
</dbReference>
<evidence type="ECO:0000256" key="5">
    <source>
        <dbReference type="ARBA" id="ARBA00022737"/>
    </source>
</evidence>
<dbReference type="PROSITE" id="PS00080">
    <property type="entry name" value="MULTICOPPER_OXIDASE2"/>
    <property type="match status" value="1"/>
</dbReference>
<proteinExistence type="inferred from homology"/>
<evidence type="ECO:0000256" key="6">
    <source>
        <dbReference type="ARBA" id="ARBA00023008"/>
    </source>
</evidence>
<evidence type="ECO:0000256" key="3">
    <source>
        <dbReference type="ARBA" id="ARBA00022525"/>
    </source>
</evidence>
<dbReference type="EMBL" id="PGOL01005567">
    <property type="protein sequence ID" value="PKI34855.1"/>
    <property type="molecule type" value="Genomic_DNA"/>
</dbReference>
<accession>A0A2I0HT23</accession>
<dbReference type="InterPro" id="IPR002355">
    <property type="entry name" value="Cu_oxidase_Cu_BS"/>
</dbReference>